<dbReference type="EMBL" id="VMNH01000023">
    <property type="protein sequence ID" value="TVO70864.1"/>
    <property type="molecule type" value="Genomic_DNA"/>
</dbReference>
<organism evidence="2 3">
    <name type="scientific">Sedimenticola selenatireducens</name>
    <dbReference type="NCBI Taxonomy" id="191960"/>
    <lineage>
        <taxon>Bacteria</taxon>
        <taxon>Pseudomonadati</taxon>
        <taxon>Pseudomonadota</taxon>
        <taxon>Gammaproteobacteria</taxon>
        <taxon>Chromatiales</taxon>
        <taxon>Sedimenticolaceae</taxon>
        <taxon>Sedimenticola</taxon>
    </lineage>
</organism>
<dbReference type="Proteomes" id="UP000316649">
    <property type="component" value="Unassembled WGS sequence"/>
</dbReference>
<name>A0A557S0C7_9GAMM</name>
<accession>A0A557S0C7</accession>
<evidence type="ECO:0000313" key="3">
    <source>
        <dbReference type="Proteomes" id="UP000316649"/>
    </source>
</evidence>
<dbReference type="InterPro" id="IPR014875">
    <property type="entry name" value="Mor_transcription_activator"/>
</dbReference>
<dbReference type="SUPFAM" id="SSF46689">
    <property type="entry name" value="Homeodomain-like"/>
    <property type="match status" value="1"/>
</dbReference>
<dbReference type="PANTHER" id="PTHR37812">
    <property type="entry name" value="MU-LIKE PROPHAGE FLUMU PROTEIN C"/>
    <property type="match status" value="1"/>
</dbReference>
<dbReference type="PANTHER" id="PTHR37812:SF1">
    <property type="entry name" value="MU-LIKE PROPHAGE FLUMU PROTEIN C"/>
    <property type="match status" value="1"/>
</dbReference>
<keyword evidence="3" id="KW-1185">Reference proteome</keyword>
<protein>
    <submittedName>
        <fullName evidence="2">DNA-binding protein</fullName>
    </submittedName>
</protein>
<evidence type="ECO:0000313" key="2">
    <source>
        <dbReference type="EMBL" id="TVO70864.1"/>
    </source>
</evidence>
<dbReference type="AlphaFoldDB" id="A0A557S0C7"/>
<comment type="caution">
    <text evidence="2">The sequence shown here is derived from an EMBL/GenBank/DDBJ whole genome shotgun (WGS) entry which is preliminary data.</text>
</comment>
<dbReference type="RefSeq" id="WP_144360001.1">
    <property type="nucleotide sequence ID" value="NZ_VMNH01000023.1"/>
</dbReference>
<sequence>MAVKKDARSRGCELLGDLGDHTIAVLRANTELPDDQVKSAARKIVDEMRASWGGQLIYFPKGKDLDIDERDRRMWDDFNGSNHAQLAKKYDLTLQGVYQRLRSIRQVIREEDQPDLFGN</sequence>
<dbReference type="InterPro" id="IPR009057">
    <property type="entry name" value="Homeodomain-like_sf"/>
</dbReference>
<feature type="domain" description="Mor transcription activator" evidence="1">
    <location>
        <begin position="10"/>
        <end position="116"/>
    </location>
</feature>
<dbReference type="InterPro" id="IPR052411">
    <property type="entry name" value="c-mor_Regulatory_Protein"/>
</dbReference>
<dbReference type="Pfam" id="PF08765">
    <property type="entry name" value="Mor"/>
    <property type="match status" value="1"/>
</dbReference>
<reference evidence="2 3" key="1">
    <citation type="submission" date="2019-07" db="EMBL/GenBank/DDBJ databases">
        <title>The pathways for chlorine oxyanion respiration interact through the shared metabolite chlorate.</title>
        <authorList>
            <person name="Barnum T.P."/>
            <person name="Cheng Y."/>
            <person name="Hill K.A."/>
            <person name="Lucas L.N."/>
            <person name="Carlson H.K."/>
            <person name="Coates J.D."/>
        </authorList>
    </citation>
    <scope>NUCLEOTIDE SEQUENCE [LARGE SCALE GENOMIC DNA]</scope>
    <source>
        <strain evidence="2 3">BK-1</strain>
    </source>
</reference>
<dbReference type="Gene3D" id="1.10.10.60">
    <property type="entry name" value="Homeodomain-like"/>
    <property type="match status" value="1"/>
</dbReference>
<evidence type="ECO:0000259" key="1">
    <source>
        <dbReference type="Pfam" id="PF08765"/>
    </source>
</evidence>
<dbReference type="OrthoDB" id="8906055at2"/>
<gene>
    <name evidence="2" type="ORF">FHP88_15530</name>
</gene>
<dbReference type="GO" id="GO:0003677">
    <property type="term" value="F:DNA binding"/>
    <property type="evidence" value="ECO:0007669"/>
    <property type="project" value="UniProtKB-KW"/>
</dbReference>
<keyword evidence="2" id="KW-0238">DNA-binding</keyword>
<proteinExistence type="predicted"/>